<evidence type="ECO:0000313" key="10">
    <source>
        <dbReference type="Proteomes" id="UP000009881"/>
    </source>
</evidence>
<dbReference type="PANTHER" id="PTHR35007">
    <property type="entry name" value="INTEGRAL MEMBRANE PROTEIN-RELATED"/>
    <property type="match status" value="1"/>
</dbReference>
<dbReference type="AlphaFoldDB" id="K9GXK3"/>
<gene>
    <name evidence="9" type="ORF">C882_4032</name>
</gene>
<dbReference type="Pfam" id="PF00482">
    <property type="entry name" value="T2SSF"/>
    <property type="match status" value="1"/>
</dbReference>
<dbReference type="InterPro" id="IPR042094">
    <property type="entry name" value="T2SS_GspF_sf"/>
</dbReference>
<evidence type="ECO:0000256" key="6">
    <source>
        <dbReference type="SAM" id="Coils"/>
    </source>
</evidence>
<keyword evidence="10" id="KW-1185">Reference proteome</keyword>
<dbReference type="RefSeq" id="WP_009540140.1">
    <property type="nucleotide sequence ID" value="NZ_ANHY01000007.1"/>
</dbReference>
<dbReference type="EMBL" id="ANHY01000007">
    <property type="protein sequence ID" value="EKV30695.1"/>
    <property type="molecule type" value="Genomic_DNA"/>
</dbReference>
<keyword evidence="4 7" id="KW-1133">Transmembrane helix</keyword>
<reference evidence="9 10" key="1">
    <citation type="journal article" date="2013" name="Genome Announc.">
        <title>Draft Genome Sequence of an Alphaproteobacterium, Caenispirillum salinarum AK4(T), Isolated from a Solar Saltern.</title>
        <authorList>
            <person name="Khatri I."/>
            <person name="Singh A."/>
            <person name="Korpole S."/>
            <person name="Pinnaka A.K."/>
            <person name="Subramanian S."/>
        </authorList>
    </citation>
    <scope>NUCLEOTIDE SEQUENCE [LARGE SCALE GENOMIC DNA]</scope>
    <source>
        <strain evidence="9 10">AK4</strain>
    </source>
</reference>
<evidence type="ECO:0000256" key="2">
    <source>
        <dbReference type="ARBA" id="ARBA00022475"/>
    </source>
</evidence>
<keyword evidence="6" id="KW-0175">Coiled coil</keyword>
<feature type="transmembrane region" description="Helical" evidence="7">
    <location>
        <begin position="339"/>
        <end position="360"/>
    </location>
</feature>
<evidence type="ECO:0000256" key="5">
    <source>
        <dbReference type="ARBA" id="ARBA00023136"/>
    </source>
</evidence>
<dbReference type="OrthoDB" id="9803381at2"/>
<dbReference type="eggNOG" id="COG4965">
    <property type="taxonomic scope" value="Bacteria"/>
</dbReference>
<feature type="transmembrane region" description="Helical" evidence="7">
    <location>
        <begin position="308"/>
        <end position="327"/>
    </location>
</feature>
<dbReference type="Proteomes" id="UP000009881">
    <property type="component" value="Unassembled WGS sequence"/>
</dbReference>
<dbReference type="GO" id="GO:0005886">
    <property type="term" value="C:plasma membrane"/>
    <property type="evidence" value="ECO:0007669"/>
    <property type="project" value="UniProtKB-SubCell"/>
</dbReference>
<proteinExistence type="predicted"/>
<evidence type="ECO:0000256" key="3">
    <source>
        <dbReference type="ARBA" id="ARBA00022692"/>
    </source>
</evidence>
<comment type="subcellular location">
    <subcellularLocation>
        <location evidence="1">Cell membrane</location>
        <topology evidence="1">Multi-pass membrane protein</topology>
    </subcellularLocation>
</comment>
<feature type="domain" description="Type II secretion system protein GspF" evidence="8">
    <location>
        <begin position="200"/>
        <end position="325"/>
    </location>
</feature>
<accession>K9GXK3</accession>
<feature type="transmembrane region" description="Helical" evidence="7">
    <location>
        <begin position="32"/>
        <end position="56"/>
    </location>
</feature>
<dbReference type="InterPro" id="IPR018076">
    <property type="entry name" value="T2SS_GspF_dom"/>
</dbReference>
<protein>
    <submittedName>
        <fullName evidence="9">Flp pilus assembly protein TadB</fullName>
    </submittedName>
</protein>
<keyword evidence="5 7" id="KW-0472">Membrane</keyword>
<sequence>MPDALGLIAPAAAAAANAAVPAAEAEGAVSGMVLSLVGALILMLVALAALLVVLVADGPRRRLRRRMSAIGLVDGPPGAAAGGARLMRAGARGGSQAARQKRIQEKLQELEGKNTGKAQRRNQLRADLVQAGLDWDVRKYTGVMMGSGVAITMAVMLMLGNVLLALAAGVVGAFGVPRLILRWKAARRRKAFVREFPNAIDVLVRGMRSGLPVGECMGIVARESPEPLSGEFKHLVDGMRLGMSMEEVMHRATERLPVPEYRFFAIVLQIQQQTGGNLAETLSNLSNVLRDRKKLRDKVKAMSSEAKASAAIIGSLPFIVGGIVYLVNADYIMLLFTEFAGNVIVGGGIAWMLLGIAIMAKMINFRM</sequence>
<feature type="transmembrane region" description="Helical" evidence="7">
    <location>
        <begin position="140"/>
        <end position="157"/>
    </location>
</feature>
<evidence type="ECO:0000256" key="7">
    <source>
        <dbReference type="SAM" id="Phobius"/>
    </source>
</evidence>
<organism evidence="9 10">
    <name type="scientific">Caenispirillum salinarum AK4</name>
    <dbReference type="NCBI Taxonomy" id="1238182"/>
    <lineage>
        <taxon>Bacteria</taxon>
        <taxon>Pseudomonadati</taxon>
        <taxon>Pseudomonadota</taxon>
        <taxon>Alphaproteobacteria</taxon>
        <taxon>Rhodospirillales</taxon>
        <taxon>Novispirillaceae</taxon>
        <taxon>Caenispirillum</taxon>
    </lineage>
</organism>
<keyword evidence="3 7" id="KW-0812">Transmembrane</keyword>
<feature type="transmembrane region" description="Helical" evidence="7">
    <location>
        <begin position="163"/>
        <end position="181"/>
    </location>
</feature>
<dbReference type="STRING" id="1238182.C882_4032"/>
<feature type="coiled-coil region" evidence="6">
    <location>
        <begin position="278"/>
        <end position="305"/>
    </location>
</feature>
<dbReference type="PANTHER" id="PTHR35007:SF1">
    <property type="entry name" value="PILUS ASSEMBLY PROTEIN"/>
    <property type="match status" value="1"/>
</dbReference>
<comment type="caution">
    <text evidence="9">The sequence shown here is derived from an EMBL/GenBank/DDBJ whole genome shotgun (WGS) entry which is preliminary data.</text>
</comment>
<dbReference type="PATRIC" id="fig|1238182.3.peg.1694"/>
<evidence type="ECO:0000259" key="8">
    <source>
        <dbReference type="Pfam" id="PF00482"/>
    </source>
</evidence>
<dbReference type="Gene3D" id="1.20.81.30">
    <property type="entry name" value="Type II secretion system (T2SS), domain F"/>
    <property type="match status" value="1"/>
</dbReference>
<evidence type="ECO:0000313" key="9">
    <source>
        <dbReference type="EMBL" id="EKV30695.1"/>
    </source>
</evidence>
<name>K9GXK3_9PROT</name>
<evidence type="ECO:0000256" key="1">
    <source>
        <dbReference type="ARBA" id="ARBA00004651"/>
    </source>
</evidence>
<evidence type="ECO:0000256" key="4">
    <source>
        <dbReference type="ARBA" id="ARBA00022989"/>
    </source>
</evidence>
<keyword evidence="2" id="KW-1003">Cell membrane</keyword>